<dbReference type="InterPro" id="IPR009081">
    <property type="entry name" value="PP-bd_ACP"/>
</dbReference>
<evidence type="ECO:0000313" key="2">
    <source>
        <dbReference type="Proteomes" id="UP000217736"/>
    </source>
</evidence>
<dbReference type="EMBL" id="AP018164">
    <property type="protein sequence ID" value="BAX93294.1"/>
    <property type="molecule type" value="Genomic_DNA"/>
</dbReference>
<dbReference type="KEGG" id="mshg:MSG_03155"/>
<name>A0A1Z4EK11_9MYCO</name>
<proteinExistence type="predicted"/>
<dbReference type="SUPFAM" id="SSF47336">
    <property type="entry name" value="ACP-like"/>
    <property type="match status" value="1"/>
</dbReference>
<evidence type="ECO:0000313" key="1">
    <source>
        <dbReference type="EMBL" id="BAX93294.1"/>
    </source>
</evidence>
<keyword evidence="2" id="KW-1185">Reference proteome</keyword>
<sequence>MPDTVRERVLAAVYSVLYIDDADLVNGDTTDLRDLGLDSVRFVLLMKELGVDRESELPLRLSESLSVDGWVRELEKFELERSP</sequence>
<organism evidence="1 2">
    <name type="scientific">Mycobacterium shigaense</name>
    <dbReference type="NCBI Taxonomy" id="722731"/>
    <lineage>
        <taxon>Bacteria</taxon>
        <taxon>Bacillati</taxon>
        <taxon>Actinomycetota</taxon>
        <taxon>Actinomycetes</taxon>
        <taxon>Mycobacteriales</taxon>
        <taxon>Mycobacteriaceae</taxon>
        <taxon>Mycobacterium</taxon>
        <taxon>Mycobacterium simiae complex</taxon>
    </lineage>
</organism>
<dbReference type="Proteomes" id="UP000217736">
    <property type="component" value="Chromosome"/>
</dbReference>
<reference evidence="2" key="1">
    <citation type="submission" date="2017-06" db="EMBL/GenBank/DDBJ databases">
        <title>Complete Genome Sequence of Mycobacterium shigaense.</title>
        <authorList>
            <person name="Fukano H."/>
            <person name="Yoshida M."/>
            <person name="Kazumi Y."/>
            <person name="Ogura Y."/>
            <person name="Mitarai S."/>
            <person name="Hayashi T."/>
            <person name="Hoshino Y."/>
        </authorList>
    </citation>
    <scope>NUCLEOTIDE SEQUENCE [LARGE SCALE GENOMIC DNA]</scope>
    <source>
        <strain evidence="2">UN-152</strain>
    </source>
</reference>
<dbReference type="Gene3D" id="1.10.1200.10">
    <property type="entry name" value="ACP-like"/>
    <property type="match status" value="1"/>
</dbReference>
<dbReference type="Pfam" id="PF00550">
    <property type="entry name" value="PP-binding"/>
    <property type="match status" value="1"/>
</dbReference>
<gene>
    <name evidence="1" type="ORF">MSG_03155</name>
</gene>
<accession>A0A1Z4EK11</accession>
<dbReference type="AlphaFoldDB" id="A0A1Z4EK11"/>
<dbReference type="InterPro" id="IPR036736">
    <property type="entry name" value="ACP-like_sf"/>
</dbReference>
<protein>
    <submittedName>
        <fullName evidence="1">Uncharacterized protein</fullName>
    </submittedName>
</protein>